<dbReference type="Gene3D" id="3.40.50.2000">
    <property type="entry name" value="Glycogen Phosphorylase B"/>
    <property type="match status" value="2"/>
</dbReference>
<evidence type="ECO:0000313" key="5">
    <source>
        <dbReference type="EMBL" id="MZL34849.1"/>
    </source>
</evidence>
<dbReference type="SUPFAM" id="SSF53756">
    <property type="entry name" value="UDP-Glycosyltransferase/glycogen phosphorylase"/>
    <property type="match status" value="1"/>
</dbReference>
<feature type="domain" description="Glycosyl transferase family 1" evidence="3">
    <location>
        <begin position="136"/>
        <end position="287"/>
    </location>
</feature>
<keyword evidence="2" id="KW-0732">Signal</keyword>
<reference evidence="5 6" key="1">
    <citation type="journal article" date="2019" name="Nat. Med.">
        <title>A library of human gut bacterial isolates paired with longitudinal multiomics data enables mechanistic microbiome research.</title>
        <authorList>
            <person name="Poyet M."/>
            <person name="Groussin M."/>
            <person name="Gibbons S.M."/>
            <person name="Avila-Pacheco J."/>
            <person name="Jiang X."/>
            <person name="Kearney S.M."/>
            <person name="Perrotta A.R."/>
            <person name="Berdy B."/>
            <person name="Zhao S."/>
            <person name="Lieberman T.D."/>
            <person name="Swanson P.K."/>
            <person name="Smith M."/>
            <person name="Roesemann S."/>
            <person name="Alexander J.E."/>
            <person name="Rich S.A."/>
            <person name="Livny J."/>
            <person name="Vlamakis H."/>
            <person name="Clish C."/>
            <person name="Bullock K."/>
            <person name="Deik A."/>
            <person name="Scott J."/>
            <person name="Pierce K.A."/>
            <person name="Xavier R.J."/>
            <person name="Alm E.J."/>
        </authorList>
    </citation>
    <scope>NUCLEOTIDE SEQUENCE [LARGE SCALE GENOMIC DNA]</scope>
    <source>
        <strain evidence="5 6">BIOML-A1</strain>
    </source>
</reference>
<feature type="chain" id="PRO_5039072325" evidence="2">
    <location>
        <begin position="23"/>
        <end position="310"/>
    </location>
</feature>
<name>A0A6L8T5R7_9FIRM</name>
<dbReference type="CDD" id="cd03801">
    <property type="entry name" value="GT4_PimA-like"/>
    <property type="match status" value="1"/>
</dbReference>
<dbReference type="GO" id="GO:0009103">
    <property type="term" value="P:lipopolysaccharide biosynthetic process"/>
    <property type="evidence" value="ECO:0007669"/>
    <property type="project" value="TreeGrafter"/>
</dbReference>
<proteinExistence type="predicted"/>
<sequence>MVLLTGSIPIRGVAAVSASFFAALCSAVGPYDVIHIHAEGPAFFCWIPKLFHKKVVVTIHGLDWMREKWQGGLGSKFIKKGEEHAVKYADDVIVLSKNMQQYFYDKYHRKTHFIPNGVERPEIKAANQINKMYGLEKNQYILFLGRLVPEKGLMYLINSFKNVNTKHKLVIAGGSSDTDEYMAEVKKAAMNDSRICFTGFVQGDILQELYSNAYVYVLPSDVEGMPLSLLEAMSYGNCCLVSDIKEITEVVGNRAVIFQKGNVTMLTEKLQYLCDSEKEVNRYKLQAADFICEKYNWDFVANETLSVYLK</sequence>
<evidence type="ECO:0000259" key="3">
    <source>
        <dbReference type="Pfam" id="PF00534"/>
    </source>
</evidence>
<evidence type="ECO:0000259" key="4">
    <source>
        <dbReference type="Pfam" id="PF13439"/>
    </source>
</evidence>
<dbReference type="Pfam" id="PF00534">
    <property type="entry name" value="Glycos_transf_1"/>
    <property type="match status" value="1"/>
</dbReference>
<organism evidence="5 6">
    <name type="scientific">Blautia wexlerae</name>
    <dbReference type="NCBI Taxonomy" id="418240"/>
    <lineage>
        <taxon>Bacteria</taxon>
        <taxon>Bacillati</taxon>
        <taxon>Bacillota</taxon>
        <taxon>Clostridia</taxon>
        <taxon>Lachnospirales</taxon>
        <taxon>Lachnospiraceae</taxon>
        <taxon>Blautia</taxon>
    </lineage>
</organism>
<dbReference type="AlphaFoldDB" id="A0A6L8T5R7"/>
<keyword evidence="1 5" id="KW-0808">Transferase</keyword>
<gene>
    <name evidence="5" type="ORF">GT728_17040</name>
</gene>
<evidence type="ECO:0000256" key="2">
    <source>
        <dbReference type="SAM" id="SignalP"/>
    </source>
</evidence>
<dbReference type="Pfam" id="PF13439">
    <property type="entry name" value="Glyco_transf_4"/>
    <property type="match status" value="1"/>
</dbReference>
<feature type="signal peptide" evidence="2">
    <location>
        <begin position="1"/>
        <end position="22"/>
    </location>
</feature>
<feature type="domain" description="Glycosyltransferase subfamily 4-like N-terminal" evidence="4">
    <location>
        <begin position="30"/>
        <end position="119"/>
    </location>
</feature>
<protein>
    <submittedName>
        <fullName evidence="5">Glycosyltransferase</fullName>
    </submittedName>
</protein>
<dbReference type="PANTHER" id="PTHR46401:SF2">
    <property type="entry name" value="GLYCOSYLTRANSFERASE WBBK-RELATED"/>
    <property type="match status" value="1"/>
</dbReference>
<comment type="caution">
    <text evidence="5">The sequence shown here is derived from an EMBL/GenBank/DDBJ whole genome shotgun (WGS) entry which is preliminary data.</text>
</comment>
<dbReference type="Proteomes" id="UP000477285">
    <property type="component" value="Unassembled WGS sequence"/>
</dbReference>
<evidence type="ECO:0000313" key="6">
    <source>
        <dbReference type="Proteomes" id="UP000477285"/>
    </source>
</evidence>
<dbReference type="GO" id="GO:0016757">
    <property type="term" value="F:glycosyltransferase activity"/>
    <property type="evidence" value="ECO:0007669"/>
    <property type="project" value="InterPro"/>
</dbReference>
<dbReference type="InterPro" id="IPR001296">
    <property type="entry name" value="Glyco_trans_1"/>
</dbReference>
<dbReference type="EMBL" id="WWVQ01000056">
    <property type="protein sequence ID" value="MZL34849.1"/>
    <property type="molecule type" value="Genomic_DNA"/>
</dbReference>
<accession>A0A6L8T5R7</accession>
<dbReference type="PANTHER" id="PTHR46401">
    <property type="entry name" value="GLYCOSYLTRANSFERASE WBBK-RELATED"/>
    <property type="match status" value="1"/>
</dbReference>
<evidence type="ECO:0000256" key="1">
    <source>
        <dbReference type="ARBA" id="ARBA00022679"/>
    </source>
</evidence>
<dbReference type="InterPro" id="IPR028098">
    <property type="entry name" value="Glyco_trans_4-like_N"/>
</dbReference>